<organism evidence="2">
    <name type="scientific">Timema shepardi</name>
    <name type="common">Walking stick</name>
    <dbReference type="NCBI Taxonomy" id="629360"/>
    <lineage>
        <taxon>Eukaryota</taxon>
        <taxon>Metazoa</taxon>
        <taxon>Ecdysozoa</taxon>
        <taxon>Arthropoda</taxon>
        <taxon>Hexapoda</taxon>
        <taxon>Insecta</taxon>
        <taxon>Pterygota</taxon>
        <taxon>Neoptera</taxon>
        <taxon>Polyneoptera</taxon>
        <taxon>Phasmatodea</taxon>
        <taxon>Timematodea</taxon>
        <taxon>Timematoidea</taxon>
        <taxon>Timematidae</taxon>
        <taxon>Timema</taxon>
    </lineage>
</organism>
<feature type="region of interest" description="Disordered" evidence="1">
    <location>
        <begin position="231"/>
        <end position="263"/>
    </location>
</feature>
<accession>A0A7R9AKY0</accession>
<name>A0A7R9AKY0_TIMSH</name>
<sequence>MLSRWALPARRVYPIPWGSPSERTNRLGGGKDRVPATRGRGGRNSPGDTKSRWEVRSRNSPGDTKSRWEVRSRNSPGDTKSRWEISSAYIPSVAAWPCPIREEGASHWLGKTKVILPAKRANRKKGVDYRGKSVTDGSENMDREGSRQRRTFQTSQHVGLVIYNLQQMIQHNLLALTDSPNTNMLANIPNKLGMLLQCNSTCWDHVGQHVVLQCGSKSEGVRPVPKRCVERVTTGPRGPDGATRENEGKWSVSVGRSSRRSESKTLKRRAITVQYHEVMEEEKEGVGLVETSLFDVPHARQRETYGDIDCALQNFFFVVVGLCRVRVKNQFCTNTPPPLPLITSYQDSNLNISVTAVLDYCKISTLDLVTTIVSGANIIVNNESIKSLRTGVNIIVKRSLRTSLTYKYLLKKTHGGRCCFLSSRLRHCNHLGEVSTVFPLSLSDRNKPCLRPAGNLISLIEPVSQGQTALFLIKVSGPGMSSRGCEAGIDEI</sequence>
<reference evidence="2" key="1">
    <citation type="submission" date="2020-11" db="EMBL/GenBank/DDBJ databases">
        <authorList>
            <person name="Tran Van P."/>
        </authorList>
    </citation>
    <scope>NUCLEOTIDE SEQUENCE</scope>
</reference>
<dbReference type="EMBL" id="OC000140">
    <property type="protein sequence ID" value="CAD7256277.1"/>
    <property type="molecule type" value="Genomic_DNA"/>
</dbReference>
<gene>
    <name evidence="2" type="ORF">TSIB3V08_LOCUS561</name>
</gene>
<feature type="region of interest" description="Disordered" evidence="1">
    <location>
        <begin position="126"/>
        <end position="151"/>
    </location>
</feature>
<proteinExistence type="predicted"/>
<evidence type="ECO:0000256" key="1">
    <source>
        <dbReference type="SAM" id="MobiDB-lite"/>
    </source>
</evidence>
<feature type="region of interest" description="Disordered" evidence="1">
    <location>
        <begin position="16"/>
        <end position="81"/>
    </location>
</feature>
<dbReference type="AlphaFoldDB" id="A0A7R9AKY0"/>
<protein>
    <submittedName>
        <fullName evidence="2">Uncharacterized protein</fullName>
    </submittedName>
</protein>
<feature type="compositionally biased region" description="Basic and acidic residues" evidence="1">
    <location>
        <begin position="23"/>
        <end position="35"/>
    </location>
</feature>
<evidence type="ECO:0000313" key="2">
    <source>
        <dbReference type="EMBL" id="CAD7256277.1"/>
    </source>
</evidence>